<sequence>MKKWLKVLFALNMNATPLKELYSITERKSNKYKGFLQDSEIDLYIKKDLSFIGSDKDFVLQNLDDMIKENFADYDLGEEFLKLTNYEFISYDNYQVTLKFFDKYGESCLGKSVIKTFDVLIYNYDNFEKLQNEVLLNSKVVIPVNIVNLKEVVDYVSNMYKEEFNKIASENIYLNDEKDFFNYLSFFEIDDYGNLKAEFLGSNILSIPLYQLSVTI</sequence>
<dbReference type="EMBL" id="CP046276">
    <property type="protein sequence ID" value="QGS52211.1"/>
    <property type="molecule type" value="Genomic_DNA"/>
</dbReference>
<keyword evidence="2" id="KW-1185">Reference proteome</keyword>
<reference evidence="1 2" key="1">
    <citation type="submission" date="2019-11" db="EMBL/GenBank/DDBJ databases">
        <title>Complete genome sequence of Spiroplasma tabanidicola TAUS-1 (DSM 22603).</title>
        <authorList>
            <person name="Huang C.-T."/>
            <person name="Lin Y.-C."/>
            <person name="Kuo C.-H."/>
        </authorList>
    </citation>
    <scope>NUCLEOTIDE SEQUENCE [LARGE SCALE GENOMIC DNA]</scope>
    <source>
        <strain evidence="1 2">TAUS-1</strain>
    </source>
</reference>
<dbReference type="Proteomes" id="UP000424468">
    <property type="component" value="Chromosome"/>
</dbReference>
<dbReference type="AlphaFoldDB" id="A0A6I6CB99"/>
<evidence type="ECO:0000313" key="1">
    <source>
        <dbReference type="EMBL" id="QGS52211.1"/>
    </source>
</evidence>
<gene>
    <name evidence="1" type="ORF">STABA_v1c08560</name>
</gene>
<name>A0A6I6CB99_9MOLU</name>
<proteinExistence type="predicted"/>
<evidence type="ECO:0000313" key="2">
    <source>
        <dbReference type="Proteomes" id="UP000424468"/>
    </source>
</evidence>
<protein>
    <submittedName>
        <fullName evidence="1">Uncharacterized protein</fullName>
    </submittedName>
</protein>
<accession>A0A6I6CB99</accession>
<dbReference type="KEGG" id="stab:STABA_v1c08560"/>
<dbReference type="RefSeq" id="WP_156006938.1">
    <property type="nucleotide sequence ID" value="NZ_CP046276.1"/>
</dbReference>
<dbReference type="OrthoDB" id="389042at2"/>
<organism evidence="1 2">
    <name type="scientific">Spiroplasma tabanidicola</name>
    <dbReference type="NCBI Taxonomy" id="324079"/>
    <lineage>
        <taxon>Bacteria</taxon>
        <taxon>Bacillati</taxon>
        <taxon>Mycoplasmatota</taxon>
        <taxon>Mollicutes</taxon>
        <taxon>Entomoplasmatales</taxon>
        <taxon>Spiroplasmataceae</taxon>
        <taxon>Spiroplasma</taxon>
    </lineage>
</organism>